<dbReference type="RefSeq" id="WP_034223517.1">
    <property type="nucleotide sequence ID" value="NZ_AXCW01000034.1"/>
</dbReference>
<gene>
    <name evidence="2" type="ORF">N866_11805</name>
</gene>
<dbReference type="Gene3D" id="2.40.260.10">
    <property type="entry name" value="Sortase"/>
    <property type="match status" value="1"/>
</dbReference>
<evidence type="ECO:0000313" key="3">
    <source>
        <dbReference type="Proteomes" id="UP000019753"/>
    </source>
</evidence>
<comment type="caution">
    <text evidence="2">The sequence shown here is derived from an EMBL/GenBank/DDBJ whole genome shotgun (WGS) entry which is preliminary data.</text>
</comment>
<dbReference type="GO" id="GO:0016787">
    <property type="term" value="F:hydrolase activity"/>
    <property type="evidence" value="ECO:0007669"/>
    <property type="project" value="UniProtKB-KW"/>
</dbReference>
<dbReference type="Proteomes" id="UP000019753">
    <property type="component" value="Unassembled WGS sequence"/>
</dbReference>
<proteinExistence type="predicted"/>
<accession>A0A021VT77</accession>
<dbReference type="SUPFAM" id="SSF63817">
    <property type="entry name" value="Sortase"/>
    <property type="match status" value="1"/>
</dbReference>
<dbReference type="Pfam" id="PF04203">
    <property type="entry name" value="Sortase"/>
    <property type="match status" value="1"/>
</dbReference>
<reference evidence="2 3" key="1">
    <citation type="submission" date="2014-01" db="EMBL/GenBank/DDBJ databases">
        <title>Actinotalea ferrariae CF5-4.</title>
        <authorList>
            <person name="Chen F."/>
            <person name="Li Y."/>
            <person name="Wang G."/>
        </authorList>
    </citation>
    <scope>NUCLEOTIDE SEQUENCE [LARGE SCALE GENOMIC DNA]</scope>
    <source>
        <strain evidence="2 3">CF5-4</strain>
    </source>
</reference>
<dbReference type="NCBIfam" id="NF033748">
    <property type="entry name" value="class_F_sortase"/>
    <property type="match status" value="1"/>
</dbReference>
<dbReference type="InterPro" id="IPR023365">
    <property type="entry name" value="Sortase_dom-sf"/>
</dbReference>
<dbReference type="OrthoDB" id="525039at2"/>
<dbReference type="AlphaFoldDB" id="A0A021VT77"/>
<dbReference type="CDD" id="cd05829">
    <property type="entry name" value="Sortase_F"/>
    <property type="match status" value="1"/>
</dbReference>
<dbReference type="EMBL" id="AXCW01000034">
    <property type="protein sequence ID" value="EYR64379.1"/>
    <property type="molecule type" value="Genomic_DNA"/>
</dbReference>
<evidence type="ECO:0000313" key="2">
    <source>
        <dbReference type="EMBL" id="EYR64379.1"/>
    </source>
</evidence>
<sequence length="232" mass="23546">MSTTSRLDGRHRVLAVAALGLALLGVVALVLAFRGQPGPPQPDAAVTAGEAVAPQDATVPGPAQPQPAVPAAEPAVDFGPVMAGSTPVGLEIPAIGLDTDVLVPLTVGADGVLPAPVDYATAGWHTRGPMPGQLGPAVIAGHVDGPDGEGIFYRLGELVAGDVVTVTREDGTVATFTVDSVGRYPKAEFPTSLVYGNTTSRAEIRLITCGGAFDRTTGHYVDNIVVFGHLTA</sequence>
<keyword evidence="3" id="KW-1185">Reference proteome</keyword>
<dbReference type="InterPro" id="IPR042001">
    <property type="entry name" value="Sortase_F"/>
</dbReference>
<protein>
    <submittedName>
        <fullName evidence="2">Peptidase C60</fullName>
    </submittedName>
</protein>
<evidence type="ECO:0000256" key="1">
    <source>
        <dbReference type="ARBA" id="ARBA00022801"/>
    </source>
</evidence>
<organism evidence="2 3">
    <name type="scientific">Actinotalea ferrariae CF5-4</name>
    <dbReference type="NCBI Taxonomy" id="948458"/>
    <lineage>
        <taxon>Bacteria</taxon>
        <taxon>Bacillati</taxon>
        <taxon>Actinomycetota</taxon>
        <taxon>Actinomycetes</taxon>
        <taxon>Micrococcales</taxon>
        <taxon>Cellulomonadaceae</taxon>
        <taxon>Actinotalea</taxon>
    </lineage>
</organism>
<dbReference type="InterPro" id="IPR005754">
    <property type="entry name" value="Sortase"/>
</dbReference>
<name>A0A021VT77_9CELL</name>
<keyword evidence="1" id="KW-0378">Hydrolase</keyword>